<reference evidence="3 4" key="1">
    <citation type="submission" date="2018-09" db="EMBL/GenBank/DDBJ databases">
        <title>A high-quality reference genome of wild soybean provides a powerful tool to mine soybean genomes.</title>
        <authorList>
            <person name="Xie M."/>
            <person name="Chung C.Y.L."/>
            <person name="Li M.-W."/>
            <person name="Wong F.-L."/>
            <person name="Chan T.-F."/>
            <person name="Lam H.-M."/>
        </authorList>
    </citation>
    <scope>NUCLEOTIDE SEQUENCE [LARGE SCALE GENOMIC DNA]</scope>
    <source>
        <strain evidence="4">cv. W05</strain>
        <tissue evidence="3">Hypocotyl of etiolated seedlings</tissue>
    </source>
</reference>
<feature type="compositionally biased region" description="Acidic residues" evidence="2">
    <location>
        <begin position="64"/>
        <end position="73"/>
    </location>
</feature>
<feature type="region of interest" description="Disordered" evidence="2">
    <location>
        <begin position="391"/>
        <end position="436"/>
    </location>
</feature>
<keyword evidence="4" id="KW-1185">Reference proteome</keyword>
<organism evidence="3 4">
    <name type="scientific">Glycine soja</name>
    <name type="common">Wild soybean</name>
    <dbReference type="NCBI Taxonomy" id="3848"/>
    <lineage>
        <taxon>Eukaryota</taxon>
        <taxon>Viridiplantae</taxon>
        <taxon>Streptophyta</taxon>
        <taxon>Embryophyta</taxon>
        <taxon>Tracheophyta</taxon>
        <taxon>Spermatophyta</taxon>
        <taxon>Magnoliopsida</taxon>
        <taxon>eudicotyledons</taxon>
        <taxon>Gunneridae</taxon>
        <taxon>Pentapetalae</taxon>
        <taxon>rosids</taxon>
        <taxon>fabids</taxon>
        <taxon>Fabales</taxon>
        <taxon>Fabaceae</taxon>
        <taxon>Papilionoideae</taxon>
        <taxon>50 kb inversion clade</taxon>
        <taxon>NPAAA clade</taxon>
        <taxon>indigoferoid/millettioid clade</taxon>
        <taxon>Phaseoleae</taxon>
        <taxon>Glycine</taxon>
        <taxon>Glycine subgen. Soja</taxon>
    </lineage>
</organism>
<evidence type="ECO:0000313" key="3">
    <source>
        <dbReference type="EMBL" id="RZB87490.1"/>
    </source>
</evidence>
<evidence type="ECO:0000313" key="4">
    <source>
        <dbReference type="Proteomes" id="UP000289340"/>
    </source>
</evidence>
<feature type="coiled-coil region" evidence="1">
    <location>
        <begin position="363"/>
        <end position="390"/>
    </location>
</feature>
<comment type="caution">
    <text evidence="3">The sequence shown here is derived from an EMBL/GenBank/DDBJ whole genome shotgun (WGS) entry which is preliminary data.</text>
</comment>
<evidence type="ECO:0000256" key="2">
    <source>
        <dbReference type="SAM" id="MobiDB-lite"/>
    </source>
</evidence>
<feature type="compositionally biased region" description="Basic and acidic residues" evidence="2">
    <location>
        <begin position="85"/>
        <end position="98"/>
    </location>
</feature>
<feature type="compositionally biased region" description="Low complexity" evidence="2">
    <location>
        <begin position="279"/>
        <end position="292"/>
    </location>
</feature>
<name>A0A445IN46_GLYSO</name>
<keyword evidence="1" id="KW-0175">Coiled coil</keyword>
<dbReference type="AlphaFoldDB" id="A0A445IN46"/>
<feature type="compositionally biased region" description="Polar residues" evidence="2">
    <location>
        <begin position="200"/>
        <end position="210"/>
    </location>
</feature>
<dbReference type="Proteomes" id="UP000289340">
    <property type="component" value="Chromosome 10"/>
</dbReference>
<accession>A0A445IN46</accession>
<dbReference type="Gramene" id="XM_028329101.1">
    <property type="protein sequence ID" value="XP_028184902.1"/>
    <property type="gene ID" value="LOC114371759"/>
</dbReference>
<evidence type="ECO:0000256" key="1">
    <source>
        <dbReference type="SAM" id="Coils"/>
    </source>
</evidence>
<feature type="compositionally biased region" description="Basic and acidic residues" evidence="2">
    <location>
        <begin position="229"/>
        <end position="245"/>
    </location>
</feature>
<gene>
    <name evidence="3" type="ORF">D0Y65_027209</name>
</gene>
<sequence>MAQYGYAYRSAQISTYNTSNVRNIETGAKPFAPYVPKFSNGNGYSDGIVTKKKIIPVASRPYYEDESDNDHDDDEGKHPHQTSPRKFDDFLTKVHNEANRSPPRSSGHVTSPDWRHSSQPKPYNGGYADYGTNKPIGDANKHDGPGYGNNKEGNKPLYGGNTKSFDNHDGYTSPAKKNNFDHAYDGYNKNGPKPKPMSKPTGSPVYNSSYGGDYGAPKPINHDGYTSPYDHDYDSYGDYYNKDGSKPTVSPVYNSGYGGDYNNIEGPKPKPKPTGSPVYNSGYGDNYDNYNNGEGGKPKPKPKPTGISVNKNGYGGGYGSGSASPTRHGNYDHEGDYGNYHNKHGGSKPASGWSDSPRKGIQLTKATNNIDEAMELLMKEAAKLREYENKAHQNGPGQFGSRPAPPPASTCDRTMNPVRQRFNFGDGGKRPDYDYDKRRGYGVMNHKEAEKKFNGVTLDHN</sequence>
<proteinExistence type="predicted"/>
<dbReference type="EMBL" id="QZWG01000010">
    <property type="protein sequence ID" value="RZB87490.1"/>
    <property type="molecule type" value="Genomic_DNA"/>
</dbReference>
<protein>
    <submittedName>
        <fullName evidence="3">Uncharacterized protein</fullName>
    </submittedName>
</protein>
<feature type="region of interest" description="Disordered" evidence="2">
    <location>
        <begin position="62"/>
        <end position="360"/>
    </location>
</feature>
<feature type="compositionally biased region" description="Basic and acidic residues" evidence="2">
    <location>
        <begin position="427"/>
        <end position="436"/>
    </location>
</feature>